<dbReference type="GO" id="GO:0120147">
    <property type="term" value="F:formylglycine-generating oxidase activity"/>
    <property type="evidence" value="ECO:0007669"/>
    <property type="project" value="TreeGrafter"/>
</dbReference>
<dbReference type="Pfam" id="PF03781">
    <property type="entry name" value="FGE-sulfatase"/>
    <property type="match status" value="1"/>
</dbReference>
<comment type="caution">
    <text evidence="2">The sequence shown here is derived from an EMBL/GenBank/DDBJ whole genome shotgun (WGS) entry which is preliminary data.</text>
</comment>
<protein>
    <submittedName>
        <fullName evidence="2">Formylglycine-generating enzyme required for sulfatase activity</fullName>
    </submittedName>
</protein>
<dbReference type="PANTHER" id="PTHR23150">
    <property type="entry name" value="SULFATASE MODIFYING FACTOR 1, 2"/>
    <property type="match status" value="1"/>
</dbReference>
<keyword evidence="3" id="KW-1185">Reference proteome</keyword>
<sequence length="369" mass="41372">MKYKSTLSPKRTASQLGLFMLLTALPLINSCQQKGQANETGSVGTIEDTEVNASVDKDEERTGMVWIPSGEFEQGGNNDQAAEDEFPRHKVKLDGFWIDVTEVTNAQFAEFVKATGYITTAEKKPDWEEIKQQLPPGTPKPDESVLVAASLVFKPTPTEVSLDDYSQWWEWKEGADWRHPEGPGSDIKGKENYPVVHVSWYDAQAYAKWAGKRLPTEAEWEYASRGGLKNSIYPWGNEPVSSGVPKANFWQGKFPSKNTLKDSFYYSAPVKSFSPNGYGLYDMAGNVWEWCADLYHHKYYEDVSSGTVNPKGPSTSFDPAEPDASKRVMRGGSYLCNDSYCSGYRSARRMKSTEDSSFQHLGFRCVSDK</sequence>
<evidence type="ECO:0000313" key="2">
    <source>
        <dbReference type="EMBL" id="PRY50839.1"/>
    </source>
</evidence>
<proteinExistence type="predicted"/>
<dbReference type="EMBL" id="PVTH01000008">
    <property type="protein sequence ID" value="PRY50839.1"/>
    <property type="molecule type" value="Genomic_DNA"/>
</dbReference>
<evidence type="ECO:0000259" key="1">
    <source>
        <dbReference type="Pfam" id="PF03781"/>
    </source>
</evidence>
<dbReference type="PANTHER" id="PTHR23150:SF19">
    <property type="entry name" value="FORMYLGLYCINE-GENERATING ENZYME"/>
    <property type="match status" value="1"/>
</dbReference>
<dbReference type="Proteomes" id="UP000238034">
    <property type="component" value="Unassembled WGS sequence"/>
</dbReference>
<gene>
    <name evidence="2" type="ORF">B0I27_10844</name>
</gene>
<dbReference type="InterPro" id="IPR016187">
    <property type="entry name" value="CTDL_fold"/>
</dbReference>
<dbReference type="RefSeq" id="WP_106294110.1">
    <property type="nucleotide sequence ID" value="NZ_PVTH01000008.1"/>
</dbReference>
<feature type="domain" description="Sulfatase-modifying factor enzyme-like" evidence="1">
    <location>
        <begin position="62"/>
        <end position="366"/>
    </location>
</feature>
<evidence type="ECO:0000313" key="3">
    <source>
        <dbReference type="Proteomes" id="UP000238034"/>
    </source>
</evidence>
<dbReference type="InterPro" id="IPR042095">
    <property type="entry name" value="SUMF_sf"/>
</dbReference>
<dbReference type="AlphaFoldDB" id="A0A2T0TYV8"/>
<accession>A0A2T0TYV8</accession>
<dbReference type="Gene3D" id="3.90.1580.10">
    <property type="entry name" value="paralog of FGE (formylglycine-generating enzyme)"/>
    <property type="match status" value="1"/>
</dbReference>
<dbReference type="OrthoDB" id="9773278at2"/>
<name>A0A2T0TYV8_9SPHI</name>
<dbReference type="InterPro" id="IPR051043">
    <property type="entry name" value="Sulfatase_Mod_Factor_Kinase"/>
</dbReference>
<dbReference type="SUPFAM" id="SSF56436">
    <property type="entry name" value="C-type lectin-like"/>
    <property type="match status" value="1"/>
</dbReference>
<dbReference type="InterPro" id="IPR005532">
    <property type="entry name" value="SUMF_dom"/>
</dbReference>
<reference evidence="2 3" key="1">
    <citation type="submission" date="2018-03" db="EMBL/GenBank/DDBJ databases">
        <title>Genomic Encyclopedia of Type Strains, Phase III (KMG-III): the genomes of soil and plant-associated and newly described type strains.</title>
        <authorList>
            <person name="Whitman W."/>
        </authorList>
    </citation>
    <scope>NUCLEOTIDE SEQUENCE [LARGE SCALE GENOMIC DNA]</scope>
    <source>
        <strain evidence="2 3">CGMCC 1.9313</strain>
    </source>
</reference>
<organism evidence="2 3">
    <name type="scientific">Arcticibacter pallidicorallinus</name>
    <dbReference type="NCBI Taxonomy" id="1259464"/>
    <lineage>
        <taxon>Bacteria</taxon>
        <taxon>Pseudomonadati</taxon>
        <taxon>Bacteroidota</taxon>
        <taxon>Sphingobacteriia</taxon>
        <taxon>Sphingobacteriales</taxon>
        <taxon>Sphingobacteriaceae</taxon>
        <taxon>Arcticibacter</taxon>
    </lineage>
</organism>